<feature type="domain" description="ATP-dependent DNA ligase family profile" evidence="4">
    <location>
        <begin position="41"/>
        <end position="105"/>
    </location>
</feature>
<dbReference type="InterPro" id="IPR028082">
    <property type="entry name" value="Peripla_BP_I"/>
</dbReference>
<dbReference type="Gene3D" id="1.10.260.40">
    <property type="entry name" value="lambda repressor-like DNA-binding domains"/>
    <property type="match status" value="1"/>
</dbReference>
<protein>
    <submittedName>
        <fullName evidence="8">LacI family DNA-binding transcriptional regulator</fullName>
    </submittedName>
    <submittedName>
        <fullName evidence="7">LacI family transcriptional regulator</fullName>
    </submittedName>
</protein>
<evidence type="ECO:0000313" key="9">
    <source>
        <dbReference type="Proteomes" id="UP000036168"/>
    </source>
</evidence>
<dbReference type="Proteomes" id="UP001341297">
    <property type="component" value="Unassembled WGS sequence"/>
</dbReference>
<dbReference type="InterPro" id="IPR012310">
    <property type="entry name" value="DNA_ligase_ATP-dep_cent"/>
</dbReference>
<name>A0A0T6BKH6_9BACI</name>
<dbReference type="GO" id="GO:0006310">
    <property type="term" value="P:DNA recombination"/>
    <property type="evidence" value="ECO:0007669"/>
    <property type="project" value="InterPro"/>
</dbReference>
<dbReference type="EMBL" id="LECW02000045">
    <property type="protein sequence ID" value="KRT90355.1"/>
    <property type="molecule type" value="Genomic_DNA"/>
</dbReference>
<dbReference type="RefSeq" id="WP_057957750.1">
    <property type="nucleotide sequence ID" value="NZ_CP023481.1"/>
</dbReference>
<dbReference type="EMBL" id="JARRTL010000006">
    <property type="protein sequence ID" value="MEC0484053.1"/>
    <property type="molecule type" value="Genomic_DNA"/>
</dbReference>
<dbReference type="STRING" id="1664069.BGLY_4226"/>
<dbReference type="Gene3D" id="3.40.50.2300">
    <property type="match status" value="2"/>
</dbReference>
<dbReference type="Pfam" id="PF00356">
    <property type="entry name" value="LacI"/>
    <property type="match status" value="1"/>
</dbReference>
<dbReference type="AlphaFoldDB" id="A0A0T6BKH6"/>
<dbReference type="SMART" id="SM00354">
    <property type="entry name" value="HTH_LACI"/>
    <property type="match status" value="1"/>
</dbReference>
<dbReference type="SUPFAM" id="SSF53822">
    <property type="entry name" value="Periplasmic binding protein-like I"/>
    <property type="match status" value="1"/>
</dbReference>
<comment type="caution">
    <text evidence="7">The sequence shown here is derived from an EMBL/GenBank/DDBJ whole genome shotgun (WGS) entry which is preliminary data.</text>
</comment>
<dbReference type="PROSITE" id="PS50932">
    <property type="entry name" value="HTH_LACI_2"/>
    <property type="match status" value="1"/>
</dbReference>
<dbReference type="CDD" id="cd01392">
    <property type="entry name" value="HTH_LacI"/>
    <property type="match status" value="1"/>
</dbReference>
<organism evidence="7 9">
    <name type="scientific">Bacillus glycinifermentans</name>
    <dbReference type="NCBI Taxonomy" id="1664069"/>
    <lineage>
        <taxon>Bacteria</taxon>
        <taxon>Bacillati</taxon>
        <taxon>Bacillota</taxon>
        <taxon>Bacilli</taxon>
        <taxon>Bacillales</taxon>
        <taxon>Bacillaceae</taxon>
        <taxon>Bacillus</taxon>
    </lineage>
</organism>
<accession>A0A0T6BKH6</accession>
<dbReference type="GO" id="GO:0003910">
    <property type="term" value="F:DNA ligase (ATP) activity"/>
    <property type="evidence" value="ECO:0007669"/>
    <property type="project" value="InterPro"/>
</dbReference>
<dbReference type="InterPro" id="IPR001387">
    <property type="entry name" value="Cro/C1-type_HTH"/>
</dbReference>
<sequence length="340" mass="37247">MKDKQTSKATINEVAAHAGVSKSTVSRYINGKIDAISPGKVKSIKKAIEELNYRPSQMAQGLKVKKSKLIGFLVADITNPFSVATLRGVEEVCDQHGYSIMVCNTDNSPEKEREMLHKLNAHYIEGLIINTTGQNNDVLMDLISQDVSIVLVDRKVPGLKLDAVTTNNREVTSQIVNLMYDKGYSHVGLFTEPITGISPREERASAYTEIALERNAGRIPQIYEVDVKDKAALLQSVKSFLASGGDRGKKAILGNNGLLMLKIISCLYEIGAAIPEDVGIAGFDDTEWYRLIGPGITTIAQPSHEMGKVAMERIVKRLEGDESAPQTIQLEAELVLRHSL</sequence>
<dbReference type="GO" id="GO:0003700">
    <property type="term" value="F:DNA-binding transcription factor activity"/>
    <property type="evidence" value="ECO:0007669"/>
    <property type="project" value="TreeGrafter"/>
</dbReference>
<evidence type="ECO:0000259" key="6">
    <source>
        <dbReference type="PROSITE" id="PS50943"/>
    </source>
</evidence>
<dbReference type="OrthoDB" id="1639518at2"/>
<gene>
    <name evidence="7" type="ORF">AB447_207175</name>
    <name evidence="8" type="ORF">P8828_04180</name>
</gene>
<keyword evidence="2 8" id="KW-0238">DNA-binding</keyword>
<dbReference type="InterPro" id="IPR000843">
    <property type="entry name" value="HTH_LacI"/>
</dbReference>
<evidence type="ECO:0000259" key="4">
    <source>
        <dbReference type="PROSITE" id="PS50160"/>
    </source>
</evidence>
<evidence type="ECO:0000313" key="8">
    <source>
        <dbReference type="EMBL" id="MEC0484053.1"/>
    </source>
</evidence>
<dbReference type="GO" id="GO:0005524">
    <property type="term" value="F:ATP binding"/>
    <property type="evidence" value="ECO:0007669"/>
    <property type="project" value="InterPro"/>
</dbReference>
<keyword evidence="1" id="KW-0805">Transcription regulation</keyword>
<dbReference type="PROSITE" id="PS50160">
    <property type="entry name" value="DNA_LIGASE_A3"/>
    <property type="match status" value="1"/>
</dbReference>
<feature type="domain" description="HTH lacI-type" evidence="5">
    <location>
        <begin position="9"/>
        <end position="64"/>
    </location>
</feature>
<dbReference type="InterPro" id="IPR010982">
    <property type="entry name" value="Lambda_DNA-bd_dom_sf"/>
</dbReference>
<keyword evidence="10" id="KW-1185">Reference proteome</keyword>
<evidence type="ECO:0000256" key="3">
    <source>
        <dbReference type="ARBA" id="ARBA00023163"/>
    </source>
</evidence>
<reference evidence="7 9" key="1">
    <citation type="journal article" date="2015" name="Int. J. Syst. Evol. Microbiol.">
        <title>Bacillus glycinifermentans sp. nov., isolated from fermented soybean paste.</title>
        <authorList>
            <person name="Kim S.J."/>
            <person name="Dunlap C.A."/>
            <person name="Kwon S.W."/>
            <person name="Rooney A.P."/>
        </authorList>
    </citation>
    <scope>NUCLEOTIDE SEQUENCE [LARGE SCALE GENOMIC DNA]</scope>
    <source>
        <strain evidence="7 9">GO-13</strain>
    </source>
</reference>
<dbReference type="GO" id="GO:0000976">
    <property type="term" value="F:transcription cis-regulatory region binding"/>
    <property type="evidence" value="ECO:0007669"/>
    <property type="project" value="TreeGrafter"/>
</dbReference>
<dbReference type="PROSITE" id="PS50943">
    <property type="entry name" value="HTH_CROC1"/>
    <property type="match status" value="1"/>
</dbReference>
<evidence type="ECO:0000259" key="5">
    <source>
        <dbReference type="PROSITE" id="PS50932"/>
    </source>
</evidence>
<dbReference type="Pfam" id="PF13377">
    <property type="entry name" value="Peripla_BP_3"/>
    <property type="match status" value="1"/>
</dbReference>
<evidence type="ECO:0000313" key="10">
    <source>
        <dbReference type="Proteomes" id="UP001341297"/>
    </source>
</evidence>
<dbReference type="GO" id="GO:0006281">
    <property type="term" value="P:DNA repair"/>
    <property type="evidence" value="ECO:0007669"/>
    <property type="project" value="InterPro"/>
</dbReference>
<reference evidence="7" key="2">
    <citation type="submission" date="2015-10" db="EMBL/GenBank/DDBJ databases">
        <authorList>
            <person name="Gilbert D.G."/>
        </authorList>
    </citation>
    <scope>NUCLEOTIDE SEQUENCE</scope>
    <source>
        <strain evidence="7">GO-13</strain>
    </source>
</reference>
<keyword evidence="3" id="KW-0804">Transcription</keyword>
<dbReference type="InterPro" id="IPR046335">
    <property type="entry name" value="LacI/GalR-like_sensor"/>
</dbReference>
<evidence type="ECO:0000256" key="1">
    <source>
        <dbReference type="ARBA" id="ARBA00023015"/>
    </source>
</evidence>
<dbReference type="CDD" id="cd06283">
    <property type="entry name" value="PBP1_RegR_EndR_KdgR-like"/>
    <property type="match status" value="1"/>
</dbReference>
<dbReference type="SUPFAM" id="SSF47413">
    <property type="entry name" value="lambda repressor-like DNA-binding domains"/>
    <property type="match status" value="1"/>
</dbReference>
<dbReference type="PANTHER" id="PTHR30146">
    <property type="entry name" value="LACI-RELATED TRANSCRIPTIONAL REPRESSOR"/>
    <property type="match status" value="1"/>
</dbReference>
<dbReference type="PROSITE" id="PS00356">
    <property type="entry name" value="HTH_LACI_1"/>
    <property type="match status" value="1"/>
</dbReference>
<feature type="domain" description="HTH cro/C1-type" evidence="6">
    <location>
        <begin position="10"/>
        <end position="54"/>
    </location>
</feature>
<evidence type="ECO:0000256" key="2">
    <source>
        <dbReference type="ARBA" id="ARBA00023125"/>
    </source>
</evidence>
<dbReference type="PANTHER" id="PTHR30146:SF145">
    <property type="entry name" value="RIBOSE OPERON REPRESSOR"/>
    <property type="match status" value="1"/>
</dbReference>
<dbReference type="Proteomes" id="UP000036168">
    <property type="component" value="Unassembled WGS sequence"/>
</dbReference>
<proteinExistence type="predicted"/>
<reference evidence="8 10" key="3">
    <citation type="submission" date="2023-03" db="EMBL/GenBank/DDBJ databases">
        <title>Agriculturally important microbes genome sequencing.</title>
        <authorList>
            <person name="Dunlap C."/>
        </authorList>
    </citation>
    <scope>NUCLEOTIDE SEQUENCE [LARGE SCALE GENOMIC DNA]</scope>
    <source>
        <strain evidence="8 10">CBP-3203</strain>
    </source>
</reference>
<evidence type="ECO:0000313" key="7">
    <source>
        <dbReference type="EMBL" id="KRT90355.1"/>
    </source>
</evidence>